<proteinExistence type="predicted"/>
<dbReference type="InterPro" id="IPR008540">
    <property type="entry name" value="BES1_N"/>
</dbReference>
<dbReference type="Pfam" id="PF05687">
    <property type="entry name" value="BES1_N"/>
    <property type="match status" value="1"/>
</dbReference>
<feature type="compositionally biased region" description="Polar residues" evidence="1">
    <location>
        <begin position="106"/>
        <end position="116"/>
    </location>
</feature>
<evidence type="ECO:0000313" key="4">
    <source>
        <dbReference type="Proteomes" id="UP001141806"/>
    </source>
</evidence>
<dbReference type="Proteomes" id="UP001141806">
    <property type="component" value="Unassembled WGS sequence"/>
</dbReference>
<gene>
    <name evidence="3" type="ORF">NE237_004327</name>
</gene>
<keyword evidence="4" id="KW-1185">Reference proteome</keyword>
<reference evidence="3" key="1">
    <citation type="journal article" date="2023" name="Plant J.">
        <title>The genome of the king protea, Protea cynaroides.</title>
        <authorList>
            <person name="Chang J."/>
            <person name="Duong T.A."/>
            <person name="Schoeman C."/>
            <person name="Ma X."/>
            <person name="Roodt D."/>
            <person name="Barker N."/>
            <person name="Li Z."/>
            <person name="Van de Peer Y."/>
            <person name="Mizrachi E."/>
        </authorList>
    </citation>
    <scope>NUCLEOTIDE SEQUENCE</scope>
    <source>
        <tissue evidence="3">Young leaves</tissue>
    </source>
</reference>
<accession>A0A9Q0KIG3</accession>
<evidence type="ECO:0000313" key="3">
    <source>
        <dbReference type="EMBL" id="KAJ4971228.1"/>
    </source>
</evidence>
<evidence type="ECO:0000259" key="2">
    <source>
        <dbReference type="Pfam" id="PF05687"/>
    </source>
</evidence>
<organism evidence="3 4">
    <name type="scientific">Protea cynaroides</name>
    <dbReference type="NCBI Taxonomy" id="273540"/>
    <lineage>
        <taxon>Eukaryota</taxon>
        <taxon>Viridiplantae</taxon>
        <taxon>Streptophyta</taxon>
        <taxon>Embryophyta</taxon>
        <taxon>Tracheophyta</taxon>
        <taxon>Spermatophyta</taxon>
        <taxon>Magnoliopsida</taxon>
        <taxon>Proteales</taxon>
        <taxon>Proteaceae</taxon>
        <taxon>Protea</taxon>
    </lineage>
</organism>
<protein>
    <recommendedName>
        <fullName evidence="2">BES1/BZR1 plant transcription factor N-terminal domain-containing protein</fullName>
    </recommendedName>
</protein>
<dbReference type="AlphaFoldDB" id="A0A9Q0KIG3"/>
<dbReference type="GO" id="GO:0006355">
    <property type="term" value="P:regulation of DNA-templated transcription"/>
    <property type="evidence" value="ECO:0007669"/>
    <property type="project" value="UniProtKB-ARBA"/>
</dbReference>
<name>A0A9Q0KIG3_9MAGN</name>
<dbReference type="EMBL" id="JAMYWD010000005">
    <property type="protein sequence ID" value="KAJ4971228.1"/>
    <property type="molecule type" value="Genomic_DNA"/>
</dbReference>
<evidence type="ECO:0000256" key="1">
    <source>
        <dbReference type="SAM" id="MobiDB-lite"/>
    </source>
</evidence>
<feature type="domain" description="BES1/BZR1 plant transcription factor N-terminal" evidence="2">
    <location>
        <begin position="100"/>
        <end position="155"/>
    </location>
</feature>
<sequence length="232" mass="25835">MVWCFDDPYLIDHNFCIYYRFHCCSSKVRGFDHLRRANLNVLANPDPIRGVSVTSDPPLDNSPSLVADSDLQVNGVTDLPIPIQVDQHEDRAAPSPEAIGCKPPQTEATGTSNYMSPCSSHQSRPNIFFIPKLVPSYHASPASSSFPSSSRYDANASSSYILPFLYKLASIPPSLPPLRISNSAPVSKASKNYRRLSNEFSKLGMFEKDLGFYDYHIIILFYLPSIKTVEIV</sequence>
<comment type="caution">
    <text evidence="3">The sequence shown here is derived from an EMBL/GenBank/DDBJ whole genome shotgun (WGS) entry which is preliminary data.</text>
</comment>
<feature type="region of interest" description="Disordered" evidence="1">
    <location>
        <begin position="92"/>
        <end position="116"/>
    </location>
</feature>